<sequence length="1331" mass="148703">MPILLNRSTPSSRFSSPSSTTSPPSSASTRSTPIEGVLEPASLPYRPSEPAKPATTFLFIDSQADHATNKKLRNQKQGFLLKNYHRRKKQASIQRLKAPKSTPSADVPTTNRLQIAYSTSERSTSDDPDATGEHDGWADEREVSGRNPSALRSEMWSLKAFLSQGYVDPFAASAVKMTDSMNLYFHHFRIHTIAACYPLDATRMSQWWWQKAITQPALLQALLFLTAGHQATLESSSGVSSQVIQKSMRDSLHLRGDTLKTLNNIMMDPVRAVAESTTLVVASLVAIEAVDANMEAHGAHMKGLRRLVHLMGGLDKLDHMTLSKIYQSDVKSAALYNTRPVFPVSARWRSEILQDSRLFLTGDALSTPKELATLGTSFFSAPWYATLDPSMKTFLQVMQRLIAYYEHAQLDPSTVMPTDNDLFLVMEHQLLSACYATADPTNINEPLRHTLIIYLNLRVWHFQQFPFMQYMVEYLRASLIEASSYAYLRDEAPELLFWVLVIGSLASQGYKCHRWFLNGLSEVAERLGVREWGEARRVLDGYFYTEQVGERRAEEDLWNEVRLKAAYDKAAAAPDSISPFDRSCSPSSFPNISDSTSRSQQMADPAGLIALGIESCKLIVKFCDGYKSFDDDLDNIKIKAEGLLSTLKLIGSLLTQNAAIQPAIAADITAKVLENEKWINKINDRVAKWSLASQNAVLGDKVRAAGKKISYPFRKGALLDTVKILEGLQMNLHTALLALQIQQASTLAQQTQLIQTVHSLGATTLTTLQHYETGFDKLESAIRNSPSMLQPSVAGEASFTNSSMDGRGAITPMSYLILTSNWKFHGGDIISHFIDLGAVVSDRDIGLYPSLELFMAVLKESEEGFILSDVLHAILKQSTQLLARALARQQNSSTHQADTRLFIKLSMEWPEGLAMLLESNKDLPVEDGMDILDFAIGNNFVLGAECMLAKGTPVLARNITDCRSPEMEKIILDTFISRRKQLLNVAEATLPASMQAELGMQPGYLLDATAWDVYRVLTARGTWVDSALEPLDGESIFHNSDLQTDQMDALYNAGFRDINAIDADGYSPQLKIPFYLIDQGDQIQIPPLIPRTIQKIIWFRNKGAAAHADFKCAQQVYYHFLGLIIIHSITSDAANATTRPLHRVKAIIHDLPIDEKCFFSQIFTKQCYDSCACFCSTSGCTPITVALRYFLKYPWIKDAIPSILQVLICEIDPPNKHTAKAILRLITFTDLALTHTCCRATDAGGYFRIRRFDDEDGDEIHDEEHELIDEFETLLQELSRTYEELNLPLWEYTQGYWCERVRKHLLETGETLSADLLCVMLAKKISSIPGP</sequence>
<proteinExistence type="predicted"/>
<comment type="caution">
    <text evidence="2">The sequence shown here is derived from an EMBL/GenBank/DDBJ whole genome shotgun (WGS) entry which is preliminary data.</text>
</comment>
<feature type="region of interest" description="Disordered" evidence="1">
    <location>
        <begin position="1"/>
        <end position="52"/>
    </location>
</feature>
<dbReference type="Proteomes" id="UP001610446">
    <property type="component" value="Unassembled WGS sequence"/>
</dbReference>
<evidence type="ECO:0000313" key="3">
    <source>
        <dbReference type="Proteomes" id="UP001610446"/>
    </source>
</evidence>
<feature type="region of interest" description="Disordered" evidence="1">
    <location>
        <begin position="117"/>
        <end position="146"/>
    </location>
</feature>
<organism evidence="2 3">
    <name type="scientific">Aspergillus pseudoustus</name>
    <dbReference type="NCBI Taxonomy" id="1810923"/>
    <lineage>
        <taxon>Eukaryota</taxon>
        <taxon>Fungi</taxon>
        <taxon>Dikarya</taxon>
        <taxon>Ascomycota</taxon>
        <taxon>Pezizomycotina</taxon>
        <taxon>Eurotiomycetes</taxon>
        <taxon>Eurotiomycetidae</taxon>
        <taxon>Eurotiales</taxon>
        <taxon>Aspergillaceae</taxon>
        <taxon>Aspergillus</taxon>
        <taxon>Aspergillus subgen. Nidulantes</taxon>
    </lineage>
</organism>
<evidence type="ECO:0000256" key="1">
    <source>
        <dbReference type="SAM" id="MobiDB-lite"/>
    </source>
</evidence>
<dbReference type="PANTHER" id="PTHR37540:SF5">
    <property type="entry name" value="TRANSCRIPTION FACTOR DOMAIN-CONTAINING PROTEIN"/>
    <property type="match status" value="1"/>
</dbReference>
<protein>
    <submittedName>
        <fullName evidence="2">Uncharacterized protein</fullName>
    </submittedName>
</protein>
<dbReference type="EMBL" id="JBFXLU010000106">
    <property type="protein sequence ID" value="KAL2841754.1"/>
    <property type="molecule type" value="Genomic_DNA"/>
</dbReference>
<dbReference type="InterPro" id="IPR021858">
    <property type="entry name" value="Fun_TF"/>
</dbReference>
<feature type="compositionally biased region" description="Basic and acidic residues" evidence="1">
    <location>
        <begin position="131"/>
        <end position="144"/>
    </location>
</feature>
<dbReference type="PANTHER" id="PTHR37540">
    <property type="entry name" value="TRANSCRIPTION FACTOR (ACR-2), PUTATIVE-RELATED-RELATED"/>
    <property type="match status" value="1"/>
</dbReference>
<gene>
    <name evidence="2" type="ORF">BJY01DRAFT_249422</name>
</gene>
<reference evidence="2 3" key="1">
    <citation type="submission" date="2024-07" db="EMBL/GenBank/DDBJ databases">
        <title>Section-level genome sequencing and comparative genomics of Aspergillus sections Usti and Cavernicolus.</title>
        <authorList>
            <consortium name="Lawrence Berkeley National Laboratory"/>
            <person name="Nybo J.L."/>
            <person name="Vesth T.C."/>
            <person name="Theobald S."/>
            <person name="Frisvad J.C."/>
            <person name="Larsen T.O."/>
            <person name="Kjaerboelling I."/>
            <person name="Rothschild-Mancinelli K."/>
            <person name="Lyhne E.K."/>
            <person name="Kogle M.E."/>
            <person name="Barry K."/>
            <person name="Clum A."/>
            <person name="Na H."/>
            <person name="Ledsgaard L."/>
            <person name="Lin J."/>
            <person name="Lipzen A."/>
            <person name="Kuo A."/>
            <person name="Riley R."/>
            <person name="Mondo S."/>
            <person name="Labutti K."/>
            <person name="Haridas S."/>
            <person name="Pangalinan J."/>
            <person name="Salamov A.A."/>
            <person name="Simmons B.A."/>
            <person name="Magnuson J.K."/>
            <person name="Chen J."/>
            <person name="Drula E."/>
            <person name="Henrissat B."/>
            <person name="Wiebenga A."/>
            <person name="Lubbers R.J."/>
            <person name="Gomes A.C."/>
            <person name="Makela M.R."/>
            <person name="Stajich J."/>
            <person name="Grigoriev I.V."/>
            <person name="Mortensen U.H."/>
            <person name="De Vries R.P."/>
            <person name="Baker S.E."/>
            <person name="Andersen M.R."/>
        </authorList>
    </citation>
    <scope>NUCLEOTIDE SEQUENCE [LARGE SCALE GENOMIC DNA]</scope>
    <source>
        <strain evidence="2 3">CBS 123904</strain>
    </source>
</reference>
<name>A0ABR4JQ77_9EURO</name>
<dbReference type="Pfam" id="PF11951">
    <property type="entry name" value="Fungal_trans_2"/>
    <property type="match status" value="1"/>
</dbReference>
<feature type="compositionally biased region" description="Low complexity" evidence="1">
    <location>
        <begin position="7"/>
        <end position="33"/>
    </location>
</feature>
<evidence type="ECO:0000313" key="2">
    <source>
        <dbReference type="EMBL" id="KAL2841754.1"/>
    </source>
</evidence>
<accession>A0ABR4JQ77</accession>
<keyword evidence="3" id="KW-1185">Reference proteome</keyword>